<feature type="region of interest" description="Disordered" evidence="2">
    <location>
        <begin position="633"/>
        <end position="653"/>
    </location>
</feature>
<dbReference type="Proteomes" id="UP001310890">
    <property type="component" value="Unassembled WGS sequence"/>
</dbReference>
<dbReference type="PANTHER" id="PTHR15696:SF36">
    <property type="entry name" value="NONSENSE-MEDIATED MRNA DECAY FACTOR"/>
    <property type="match status" value="1"/>
</dbReference>
<evidence type="ECO:0000313" key="5">
    <source>
        <dbReference type="EMBL" id="KAK5111460.1"/>
    </source>
</evidence>
<keyword evidence="1" id="KW-0866">Nonsense-mediated mRNA decay</keyword>
<dbReference type="PANTHER" id="PTHR15696">
    <property type="entry name" value="SMG-7 SUPPRESSOR WITH MORPHOLOGICAL EFFECT ON GENITALIA PROTEIN 7"/>
    <property type="match status" value="1"/>
</dbReference>
<dbReference type="AlphaFoldDB" id="A0AAN7TE13"/>
<dbReference type="InterPro" id="IPR011990">
    <property type="entry name" value="TPR-like_helical_dom_sf"/>
</dbReference>
<accession>A0AAN7TE13</accession>
<dbReference type="Pfam" id="PF10374">
    <property type="entry name" value="EST1"/>
    <property type="match status" value="1"/>
</dbReference>
<feature type="region of interest" description="Disordered" evidence="2">
    <location>
        <begin position="716"/>
        <end position="739"/>
    </location>
</feature>
<evidence type="ECO:0000256" key="2">
    <source>
        <dbReference type="SAM" id="MobiDB-lite"/>
    </source>
</evidence>
<comment type="function">
    <text evidence="1">Plays a role in nonsense-mediated mRNA decay.</text>
</comment>
<dbReference type="GO" id="GO:0005634">
    <property type="term" value="C:nucleus"/>
    <property type="evidence" value="ECO:0007669"/>
    <property type="project" value="UniProtKB-SubCell"/>
</dbReference>
<dbReference type="GO" id="GO:0000184">
    <property type="term" value="P:nuclear-transcribed mRNA catabolic process, nonsense-mediated decay"/>
    <property type="evidence" value="ECO:0007669"/>
    <property type="project" value="UniProtKB-KW"/>
</dbReference>
<dbReference type="InterPro" id="IPR018834">
    <property type="entry name" value="DNA/RNA-bd_Est1-type"/>
</dbReference>
<protein>
    <recommendedName>
        <fullName evidence="1">Nonsense-mediated mRNA decay factor</fullName>
    </recommendedName>
</protein>
<feature type="compositionally biased region" description="Low complexity" evidence="2">
    <location>
        <begin position="14"/>
        <end position="23"/>
    </location>
</feature>
<dbReference type="Gene3D" id="1.25.40.10">
    <property type="entry name" value="Tetratricopeptide repeat domain"/>
    <property type="match status" value="1"/>
</dbReference>
<name>A0AAN7TE13_9PEZI</name>
<dbReference type="InterPro" id="IPR019458">
    <property type="entry name" value="Est1-like_N"/>
</dbReference>
<dbReference type="SUPFAM" id="SSF48452">
    <property type="entry name" value="TPR-like"/>
    <property type="match status" value="1"/>
</dbReference>
<evidence type="ECO:0000313" key="6">
    <source>
        <dbReference type="Proteomes" id="UP001310890"/>
    </source>
</evidence>
<evidence type="ECO:0000259" key="3">
    <source>
        <dbReference type="Pfam" id="PF10373"/>
    </source>
</evidence>
<feature type="domain" description="Telomerase activating protein Est1-like N-terminal" evidence="4">
    <location>
        <begin position="90"/>
        <end position="203"/>
    </location>
</feature>
<dbReference type="Pfam" id="PF10373">
    <property type="entry name" value="EST1_DNA_bind"/>
    <property type="match status" value="1"/>
</dbReference>
<gene>
    <name evidence="5" type="ORF">LTR62_004912</name>
</gene>
<proteinExistence type="predicted"/>
<comment type="caution">
    <text evidence="5">The sequence shown here is derived from an EMBL/GenBank/DDBJ whole genome shotgun (WGS) entry which is preliminary data.</text>
</comment>
<comment type="subcellular location">
    <subcellularLocation>
        <location evidence="1">Nucleus</location>
    </subcellularLocation>
</comment>
<feature type="region of interest" description="Disordered" evidence="2">
    <location>
        <begin position="859"/>
        <end position="881"/>
    </location>
</feature>
<dbReference type="InterPro" id="IPR045153">
    <property type="entry name" value="Est1/Ebs1-like"/>
</dbReference>
<organism evidence="5 6">
    <name type="scientific">Meristemomyces frigidus</name>
    <dbReference type="NCBI Taxonomy" id="1508187"/>
    <lineage>
        <taxon>Eukaryota</taxon>
        <taxon>Fungi</taxon>
        <taxon>Dikarya</taxon>
        <taxon>Ascomycota</taxon>
        <taxon>Pezizomycotina</taxon>
        <taxon>Dothideomycetes</taxon>
        <taxon>Dothideomycetidae</taxon>
        <taxon>Mycosphaerellales</taxon>
        <taxon>Teratosphaeriaceae</taxon>
        <taxon>Meristemomyces</taxon>
    </lineage>
</organism>
<feature type="compositionally biased region" description="Pro residues" evidence="2">
    <location>
        <begin position="721"/>
        <end position="734"/>
    </location>
</feature>
<feature type="domain" description="DNA/RNA-binding" evidence="3">
    <location>
        <begin position="216"/>
        <end position="526"/>
    </location>
</feature>
<keyword evidence="1" id="KW-0539">Nucleus</keyword>
<sequence length="881" mass="96670">MTAATTERSLVRDTLLPTTATPPHASHEYNIARSMEDTLARERADERHVLKLLHDKDQPIVDTLIAFENYRQSSLAATFADFAHADEHQTRLWQAHTDGRRYFRKTLVNLRAQGTPRVVEARQLSKLYKSWIKASVHHYREFVRQLSDTFGSIPELESVVNAAKTEHVGESSFALLLPEQREIVLKACHQVLIYLGDLSRYRASDELDTKQDWAPALGFYGLAHTILPANGLGQHQQAVVALERRAHLSALYHLYRSVLAAQPHPAALKNLKLEFGKIDAAWDKLELIPKLAPNDPEAPKQNLTGWFVRMHSLCVKGETFNSHAELEREVLAQLAAILRKDTSTFQSTVMRMVMVNLAAQYHAGLLFQGTAIISNQPVHVLELTDSAEKGGRDSGKEQQAFYYFFRLNIKTYTILLQAFSDCIRTLPKDIADDLDLSSKLTPVIRRLLPSLRLYSSWLTCNLHLVTGLAGDVFLGESIDALWISYARVADILADDDIFGIWALDEYDITYTLEEDVDTIAFTPLQNGQQTLLRNWQNSNGTPKLRFSGVGVMRASVDEEMVARVKGLLADASYLAHEVDHAPIGIVGDRIYYGQALQNAILAAEEAKNRPPEHTPIKVVPKPLSYAAAAKSARAVPRPTANGVRAANGRSRQAQVTRMVDNLVDEDEGNNPVTPPQQHIAHPAVVTNGEGLYSSAHYGTHVDFANVTSYQPKQRSTAVMLPPQPKVAATPPPLRTPTNNMTANSVERLQSVASIWNGSMSLPIDTSPSVFPSGLPTGTATLASPAVIHARPHQPYHHSRGNSANSIRSRGSVTIGDSWSSLESAQPAAGVVDGYANFSETKVASPPLLFGAQRGIWSTGGGSQGCTSPPAGGKRSGYGHGG</sequence>
<evidence type="ECO:0000256" key="1">
    <source>
        <dbReference type="RuleBase" id="RU369098"/>
    </source>
</evidence>
<feature type="region of interest" description="Disordered" evidence="2">
    <location>
        <begin position="1"/>
        <end position="25"/>
    </location>
</feature>
<dbReference type="EMBL" id="JAVRRL010000039">
    <property type="protein sequence ID" value="KAK5111460.1"/>
    <property type="molecule type" value="Genomic_DNA"/>
</dbReference>
<evidence type="ECO:0000259" key="4">
    <source>
        <dbReference type="Pfam" id="PF10374"/>
    </source>
</evidence>
<reference evidence="5" key="1">
    <citation type="submission" date="2023-08" db="EMBL/GenBank/DDBJ databases">
        <title>Black Yeasts Isolated from many extreme environments.</title>
        <authorList>
            <person name="Coleine C."/>
            <person name="Stajich J.E."/>
            <person name="Selbmann L."/>
        </authorList>
    </citation>
    <scope>NUCLEOTIDE SEQUENCE</scope>
    <source>
        <strain evidence="5">CCFEE 5401</strain>
    </source>
</reference>